<dbReference type="Gene3D" id="3.40.1360.10">
    <property type="match status" value="1"/>
</dbReference>
<dbReference type="InterPro" id="IPR006171">
    <property type="entry name" value="TOPRIM_dom"/>
</dbReference>
<dbReference type="SUPFAM" id="SSF110455">
    <property type="entry name" value="Toprim domain"/>
    <property type="match status" value="1"/>
</dbReference>
<dbReference type="Pfam" id="PF13155">
    <property type="entry name" value="Toprim_2"/>
    <property type="match status" value="1"/>
</dbReference>
<sequence length="437" mass="47892">MTLNFTTREIALALGGEISGRAVLAPGPNHSTKDRSLSIKVDPTAPDGFVVHSFAGDNPITCKDYVRDKLGLRWEPQKKNGVDPIRRMQERVSTPPAEYVYRLEDGTPYLRVKRTSEKQFYQSHWNGQAWVNGAPKGLKVPYRLPEMVQAARDGVMDIMIVEGEKDADNLAALGCIATTNSAGAEKFAPELAKWFKDRNVYVLPDNDEAGERHAKQVVETLQKVARSVRVVRLPGLPDKGDVSDWIEAGGTADELADLLRDAPAAEGPASRFKFETFSDLKTLPPAEYLMDGWIPERSVGLLYGRWGSGKSFLGFDWCLHLAFGLPDWHGAKLPGVPTDVLIIAREGHAGFVKRVNAFMQYRGISEDPQKLVFMRSSISFLDDAAFAALKDDIKACPSSDELRLFRGHGNGGSGSSGFEVRRPAGDAASVFGGWSGV</sequence>
<dbReference type="Gene3D" id="3.40.50.300">
    <property type="entry name" value="P-loop containing nucleotide triphosphate hydrolases"/>
    <property type="match status" value="1"/>
</dbReference>
<proteinExistence type="predicted"/>
<reference evidence="2 3" key="1">
    <citation type="journal article" date="2006" name="Appl. Environ. Microbiol.">
        <title>Genome sequence of the chemolithoautotrophic nitrite-oxidizing bacterium Nitrobacter winogradskyi Nb-255.</title>
        <authorList>
            <person name="Starkenburg S.R."/>
            <person name="Chain P.S."/>
            <person name="Sayavedra-Soto L.A."/>
            <person name="Hauser L."/>
            <person name="Land M.L."/>
            <person name="Larimer F.W."/>
            <person name="Malfatti S.A."/>
            <person name="Klotz M.G."/>
            <person name="Bottomley P.J."/>
            <person name="Arp D.J."/>
            <person name="Hickey W.J."/>
        </authorList>
    </citation>
    <scope>NUCLEOTIDE SEQUENCE [LARGE SCALE GENOMIC DNA]</scope>
    <source>
        <strain evidence="3">ATCC 25391 / DSM 10237 / CIP 104748 / NCIMB 11846 / Nb-255</strain>
    </source>
</reference>
<dbReference type="Proteomes" id="UP000002531">
    <property type="component" value="Chromosome"/>
</dbReference>
<dbReference type="eggNOG" id="COG3598">
    <property type="taxonomic scope" value="Bacteria"/>
</dbReference>
<gene>
    <name evidence="2" type="ordered locus">Nwi_1493</name>
</gene>
<dbReference type="KEGG" id="nwi:Nwi_1493"/>
<keyword evidence="3" id="KW-1185">Reference proteome</keyword>
<name>Q3SSI7_NITWN</name>
<evidence type="ECO:0000313" key="3">
    <source>
        <dbReference type="Proteomes" id="UP000002531"/>
    </source>
</evidence>
<dbReference type="InterPro" id="IPR034154">
    <property type="entry name" value="TOPRIM_DnaG/twinkle"/>
</dbReference>
<organism evidence="2 3">
    <name type="scientific">Nitrobacter winogradskyi (strain ATCC 25391 / DSM 10237 / CIP 104748 / NCIMB 11846 / Nb-255)</name>
    <dbReference type="NCBI Taxonomy" id="323098"/>
    <lineage>
        <taxon>Bacteria</taxon>
        <taxon>Pseudomonadati</taxon>
        <taxon>Pseudomonadota</taxon>
        <taxon>Alphaproteobacteria</taxon>
        <taxon>Hyphomicrobiales</taxon>
        <taxon>Nitrobacteraceae</taxon>
        <taxon>Nitrobacter</taxon>
    </lineage>
</organism>
<dbReference type="CDD" id="cd01029">
    <property type="entry name" value="TOPRIM_primases"/>
    <property type="match status" value="1"/>
</dbReference>
<feature type="domain" description="Toprim" evidence="1">
    <location>
        <begin position="156"/>
        <end position="234"/>
    </location>
</feature>
<dbReference type="PROSITE" id="PS50880">
    <property type="entry name" value="TOPRIM"/>
    <property type="match status" value="1"/>
</dbReference>
<accession>Q3SSI7</accession>
<dbReference type="STRING" id="323098.Nwi_1493"/>
<evidence type="ECO:0000313" key="2">
    <source>
        <dbReference type="EMBL" id="ABA04754.1"/>
    </source>
</evidence>
<dbReference type="HOGENOM" id="CLU_626763_0_0_5"/>
<dbReference type="InterPro" id="IPR027417">
    <property type="entry name" value="P-loop_NTPase"/>
</dbReference>
<evidence type="ECO:0000259" key="1">
    <source>
        <dbReference type="PROSITE" id="PS50880"/>
    </source>
</evidence>
<protein>
    <submittedName>
        <fullName evidence="2">TOPRIM protein</fullName>
    </submittedName>
</protein>
<dbReference type="EMBL" id="CP000115">
    <property type="protein sequence ID" value="ABA04754.1"/>
    <property type="molecule type" value="Genomic_DNA"/>
</dbReference>
<dbReference type="Pfam" id="PF13481">
    <property type="entry name" value="AAA_25"/>
    <property type="match status" value="1"/>
</dbReference>
<dbReference type="AlphaFoldDB" id="Q3SSI7"/>